<keyword evidence="2" id="KW-1133">Transmembrane helix</keyword>
<evidence type="ECO:0000256" key="1">
    <source>
        <dbReference type="SAM" id="MobiDB-lite"/>
    </source>
</evidence>
<keyword evidence="5" id="KW-1185">Reference proteome</keyword>
<evidence type="ECO:0000313" key="4">
    <source>
        <dbReference type="EMBL" id="MBP1040615.1"/>
    </source>
</evidence>
<protein>
    <submittedName>
        <fullName evidence="4">LysM peptidoglycan-binding domain-containing protein</fullName>
    </submittedName>
</protein>
<dbReference type="SMART" id="SM00257">
    <property type="entry name" value="LysM"/>
    <property type="match status" value="1"/>
</dbReference>
<organism evidence="4 5">
    <name type="scientific">Vagococcus allomyrinae</name>
    <dbReference type="NCBI Taxonomy" id="2794353"/>
    <lineage>
        <taxon>Bacteria</taxon>
        <taxon>Bacillati</taxon>
        <taxon>Bacillota</taxon>
        <taxon>Bacilli</taxon>
        <taxon>Lactobacillales</taxon>
        <taxon>Enterococcaceae</taxon>
        <taxon>Vagococcus</taxon>
    </lineage>
</organism>
<dbReference type="InterPro" id="IPR018392">
    <property type="entry name" value="LysM"/>
</dbReference>
<reference evidence="4" key="1">
    <citation type="submission" date="2020-12" db="EMBL/GenBank/DDBJ databases">
        <title>Vagococcus allomyrinae sp. nov. and Enterococcus lavae sp. nov., isolated from the larvae of Allomyrina dichotoma.</title>
        <authorList>
            <person name="Lee S.D."/>
        </authorList>
    </citation>
    <scope>NUCLEOTIDE SEQUENCE</scope>
    <source>
        <strain evidence="4">BWB3-3</strain>
    </source>
</reference>
<evidence type="ECO:0000313" key="5">
    <source>
        <dbReference type="Proteomes" id="UP000674938"/>
    </source>
</evidence>
<gene>
    <name evidence="4" type="ORF">I6N95_06340</name>
</gene>
<dbReference type="AlphaFoldDB" id="A0A940P9J7"/>
<sequence length="199" mass="21560">MNKDNERKEPWEQPIYETEYDTSSSRANKRTKKSSNAVFISILVVLLVAIAGILAYMYSISQNRYAKPKKENDIVMKSSTSTAPSSSVTKESNSTVDSSSLEASKAAEAEKQAAAAQKAADEAKAAELAAQQNQQTDQNANNTATDQQNQAVSGDVHVVQPGDNIYRLSIQYGISEDQLRALNGITGNDISVGQQLKVK</sequence>
<feature type="compositionally biased region" description="Low complexity" evidence="1">
    <location>
        <begin position="78"/>
        <end position="89"/>
    </location>
</feature>
<feature type="region of interest" description="Disordered" evidence="1">
    <location>
        <begin position="1"/>
        <end position="31"/>
    </location>
</feature>
<dbReference type="RefSeq" id="WP_209525773.1">
    <property type="nucleotide sequence ID" value="NZ_JAEEGA010000003.1"/>
</dbReference>
<dbReference type="EMBL" id="JAEEGA010000003">
    <property type="protein sequence ID" value="MBP1040615.1"/>
    <property type="molecule type" value="Genomic_DNA"/>
</dbReference>
<comment type="caution">
    <text evidence="4">The sequence shown here is derived from an EMBL/GenBank/DDBJ whole genome shotgun (WGS) entry which is preliminary data.</text>
</comment>
<dbReference type="PROSITE" id="PS51782">
    <property type="entry name" value="LYSM"/>
    <property type="match status" value="1"/>
</dbReference>
<feature type="compositionally biased region" description="Low complexity" evidence="1">
    <location>
        <begin position="126"/>
        <end position="151"/>
    </location>
</feature>
<keyword evidence="2" id="KW-0812">Transmembrane</keyword>
<evidence type="ECO:0000256" key="2">
    <source>
        <dbReference type="SAM" id="Phobius"/>
    </source>
</evidence>
<dbReference type="Gene3D" id="3.10.350.10">
    <property type="entry name" value="LysM domain"/>
    <property type="match status" value="1"/>
</dbReference>
<dbReference type="CDD" id="cd00118">
    <property type="entry name" value="LysM"/>
    <property type="match status" value="1"/>
</dbReference>
<feature type="transmembrane region" description="Helical" evidence="2">
    <location>
        <begin position="36"/>
        <end position="58"/>
    </location>
</feature>
<keyword evidence="2" id="KW-0472">Membrane</keyword>
<dbReference type="InterPro" id="IPR036779">
    <property type="entry name" value="LysM_dom_sf"/>
</dbReference>
<name>A0A940P9J7_9ENTE</name>
<feature type="domain" description="LysM" evidence="3">
    <location>
        <begin position="155"/>
        <end position="198"/>
    </location>
</feature>
<accession>A0A940P9J7</accession>
<feature type="region of interest" description="Disordered" evidence="1">
    <location>
        <begin position="77"/>
        <end position="151"/>
    </location>
</feature>
<dbReference type="Pfam" id="PF01476">
    <property type="entry name" value="LysM"/>
    <property type="match status" value="1"/>
</dbReference>
<evidence type="ECO:0000259" key="3">
    <source>
        <dbReference type="PROSITE" id="PS51782"/>
    </source>
</evidence>
<dbReference type="Proteomes" id="UP000674938">
    <property type="component" value="Unassembled WGS sequence"/>
</dbReference>
<proteinExistence type="predicted"/>
<feature type="compositionally biased region" description="Basic and acidic residues" evidence="1">
    <location>
        <begin position="1"/>
        <end position="11"/>
    </location>
</feature>
<dbReference type="SUPFAM" id="SSF54106">
    <property type="entry name" value="LysM domain"/>
    <property type="match status" value="1"/>
</dbReference>